<protein>
    <recommendedName>
        <fullName evidence="5">Lipoprotein</fullName>
    </recommendedName>
</protein>
<accession>A0ABT9TTQ1</accession>
<sequence length="218" mass="23730">MMKSYHKRLILILAAVAVITATACSKSNSGEVIDNLGQNQTTEPTNGGATKSPSAQQPADDAAGSESLFAEIPVHDGTSEIKMTIDGKEVTAKFESLAPSEPFGFYVPSVLERYDMEDGVEFGYDTRNLITIGLFSQFAVEEADLKKTNEALVPFAEYIGSQPEGGDNPAILTDYFGFDHEGTTRYGIRFRYGKDDALTAVPHFLETIRTLVLVTETK</sequence>
<proteinExistence type="predicted"/>
<dbReference type="RefSeq" id="WP_307200059.1">
    <property type="nucleotide sequence ID" value="NZ_JAUSSU010000001.1"/>
</dbReference>
<comment type="caution">
    <text evidence="3">The sequence shown here is derived from an EMBL/GenBank/DDBJ whole genome shotgun (WGS) entry which is preliminary data.</text>
</comment>
<evidence type="ECO:0000256" key="1">
    <source>
        <dbReference type="SAM" id="MobiDB-lite"/>
    </source>
</evidence>
<gene>
    <name evidence="3" type="ORF">J2T15_000144</name>
</gene>
<dbReference type="EMBL" id="JAUSSU010000001">
    <property type="protein sequence ID" value="MDQ0110728.1"/>
    <property type="molecule type" value="Genomic_DNA"/>
</dbReference>
<evidence type="ECO:0000313" key="4">
    <source>
        <dbReference type="Proteomes" id="UP001229346"/>
    </source>
</evidence>
<evidence type="ECO:0008006" key="5">
    <source>
        <dbReference type="Google" id="ProtNLM"/>
    </source>
</evidence>
<feature type="region of interest" description="Disordered" evidence="1">
    <location>
        <begin position="30"/>
        <end position="64"/>
    </location>
</feature>
<evidence type="ECO:0000256" key="2">
    <source>
        <dbReference type="SAM" id="SignalP"/>
    </source>
</evidence>
<feature type="signal peptide" evidence="2">
    <location>
        <begin position="1"/>
        <end position="23"/>
    </location>
</feature>
<name>A0ABT9TTQ1_PAEHA</name>
<keyword evidence="2" id="KW-0732">Signal</keyword>
<organism evidence="3 4">
    <name type="scientific">Paenibacillus harenae</name>
    <dbReference type="NCBI Taxonomy" id="306543"/>
    <lineage>
        <taxon>Bacteria</taxon>
        <taxon>Bacillati</taxon>
        <taxon>Bacillota</taxon>
        <taxon>Bacilli</taxon>
        <taxon>Bacillales</taxon>
        <taxon>Paenibacillaceae</taxon>
        <taxon>Paenibacillus</taxon>
    </lineage>
</organism>
<feature type="chain" id="PRO_5045055586" description="Lipoprotein" evidence="2">
    <location>
        <begin position="24"/>
        <end position="218"/>
    </location>
</feature>
<evidence type="ECO:0000313" key="3">
    <source>
        <dbReference type="EMBL" id="MDQ0110728.1"/>
    </source>
</evidence>
<feature type="compositionally biased region" description="Polar residues" evidence="1">
    <location>
        <begin position="30"/>
        <end position="57"/>
    </location>
</feature>
<dbReference type="PROSITE" id="PS51257">
    <property type="entry name" value="PROKAR_LIPOPROTEIN"/>
    <property type="match status" value="1"/>
</dbReference>
<keyword evidence="4" id="KW-1185">Reference proteome</keyword>
<reference evidence="3 4" key="1">
    <citation type="submission" date="2023-07" db="EMBL/GenBank/DDBJ databases">
        <title>Sorghum-associated microbial communities from plants grown in Nebraska, USA.</title>
        <authorList>
            <person name="Schachtman D."/>
        </authorList>
    </citation>
    <scope>NUCLEOTIDE SEQUENCE [LARGE SCALE GENOMIC DNA]</scope>
    <source>
        <strain evidence="3 4">CC482</strain>
    </source>
</reference>
<dbReference type="Proteomes" id="UP001229346">
    <property type="component" value="Unassembled WGS sequence"/>
</dbReference>